<evidence type="ECO:0000259" key="7">
    <source>
        <dbReference type="Pfam" id="PF14322"/>
    </source>
</evidence>
<keyword evidence="5" id="KW-0998">Cell outer membrane</keyword>
<dbReference type="EMBL" id="JACVFC010000002">
    <property type="protein sequence ID" value="MBC9932284.1"/>
    <property type="molecule type" value="Genomic_DNA"/>
</dbReference>
<evidence type="ECO:0000256" key="1">
    <source>
        <dbReference type="ARBA" id="ARBA00004442"/>
    </source>
</evidence>
<evidence type="ECO:0000313" key="8">
    <source>
        <dbReference type="EMBL" id="MBC9932284.1"/>
    </source>
</evidence>
<evidence type="ECO:0000256" key="3">
    <source>
        <dbReference type="ARBA" id="ARBA00022729"/>
    </source>
</evidence>
<comment type="caution">
    <text evidence="8">The sequence shown here is derived from an EMBL/GenBank/DDBJ whole genome shotgun (WGS) entry which is preliminary data.</text>
</comment>
<name>A0ABR7TP88_9BACT</name>
<organism evidence="8 9">
    <name type="scientific">Chitinophaga qingshengii</name>
    <dbReference type="NCBI Taxonomy" id="1569794"/>
    <lineage>
        <taxon>Bacteria</taxon>
        <taxon>Pseudomonadati</taxon>
        <taxon>Bacteroidota</taxon>
        <taxon>Chitinophagia</taxon>
        <taxon>Chitinophagales</taxon>
        <taxon>Chitinophagaceae</taxon>
        <taxon>Chitinophaga</taxon>
    </lineage>
</organism>
<feature type="domain" description="SusD-like N-terminal" evidence="7">
    <location>
        <begin position="131"/>
        <end position="249"/>
    </location>
</feature>
<protein>
    <submittedName>
        <fullName evidence="8">RagB/SusD family nutrient uptake outer membrane protein</fullName>
    </submittedName>
</protein>
<sequence length="526" mass="61175">MMKIVTMKRCVHFLRILLLLLVIVFSGCKKFLNVEPLDNLSGNNYWKSKNDVETFTKDIYRLFRVAATSNILIIQADYRCGPCKQSKSAFPARQDFTYISQNNLRKALAARADRTLAGYDPYTEWWQANVRYDMIPDWNNFYRVIQSCNILIQKLNDVPDPELTGSLKAKYNAEAVFMRALSYFFMVRLYGDVPYYTTPYNQDPLPRTDMKTVLANCIAEVEKIKNDLPWTYDDPANRAVRAMHGAALALGMHMNMWLAGFDPARKQAYYEATDRLANELEQLGEKGQGAYRLLPLSESVQLFSGRSQEGLFEIPQNFNYGELVASRVSFSFSVLHEPYRKGKPYSELVYYSQYMKKIYPESQADGRKEKWFDQYIYDETGLFQFFKFFSVYANNSEGERSSDDNFMIFRYADALLLHAEALAELGRDDEATALLNRIRQRAGAELFPAEPGGGNLKDAVYWERCRELMGEGHYFYDLVRTKKLIDPKYCYNPISYSEFIQGAWTWPISKDAMKNNPYMRLNDFWQ</sequence>
<dbReference type="InterPro" id="IPR033985">
    <property type="entry name" value="SusD-like_N"/>
</dbReference>
<evidence type="ECO:0000256" key="5">
    <source>
        <dbReference type="ARBA" id="ARBA00023237"/>
    </source>
</evidence>
<keyword evidence="9" id="KW-1185">Reference proteome</keyword>
<dbReference type="Pfam" id="PF07980">
    <property type="entry name" value="SusD_RagB"/>
    <property type="match status" value="1"/>
</dbReference>
<dbReference type="Pfam" id="PF14322">
    <property type="entry name" value="SusD-like_3"/>
    <property type="match status" value="1"/>
</dbReference>
<dbReference type="PROSITE" id="PS51257">
    <property type="entry name" value="PROKAR_LIPOPROTEIN"/>
    <property type="match status" value="1"/>
</dbReference>
<dbReference type="Gene3D" id="1.25.40.390">
    <property type="match status" value="1"/>
</dbReference>
<reference evidence="8 9" key="1">
    <citation type="submission" date="2020-09" db="EMBL/GenBank/DDBJ databases">
        <title>Genome sequences of type strains of Chitinophaga qingshengii and Chitinophaga varians.</title>
        <authorList>
            <person name="Kittiwongwattana C."/>
        </authorList>
    </citation>
    <scope>NUCLEOTIDE SEQUENCE [LARGE SCALE GENOMIC DNA]</scope>
    <source>
        <strain evidence="8 9">JCM 30026</strain>
    </source>
</reference>
<dbReference type="InterPro" id="IPR012944">
    <property type="entry name" value="SusD_RagB_dom"/>
</dbReference>
<dbReference type="Proteomes" id="UP000659124">
    <property type="component" value="Unassembled WGS sequence"/>
</dbReference>
<comment type="similarity">
    <text evidence="2">Belongs to the SusD family.</text>
</comment>
<evidence type="ECO:0000256" key="4">
    <source>
        <dbReference type="ARBA" id="ARBA00023136"/>
    </source>
</evidence>
<dbReference type="SUPFAM" id="SSF48452">
    <property type="entry name" value="TPR-like"/>
    <property type="match status" value="1"/>
</dbReference>
<evidence type="ECO:0000256" key="2">
    <source>
        <dbReference type="ARBA" id="ARBA00006275"/>
    </source>
</evidence>
<dbReference type="InterPro" id="IPR011990">
    <property type="entry name" value="TPR-like_helical_dom_sf"/>
</dbReference>
<accession>A0ABR7TP88</accession>
<proteinExistence type="inferred from homology"/>
<feature type="domain" description="RagB/SusD" evidence="6">
    <location>
        <begin position="381"/>
        <end position="525"/>
    </location>
</feature>
<evidence type="ECO:0000259" key="6">
    <source>
        <dbReference type="Pfam" id="PF07980"/>
    </source>
</evidence>
<keyword evidence="3" id="KW-0732">Signal</keyword>
<keyword evidence="4" id="KW-0472">Membrane</keyword>
<evidence type="ECO:0000313" key="9">
    <source>
        <dbReference type="Proteomes" id="UP000659124"/>
    </source>
</evidence>
<comment type="subcellular location">
    <subcellularLocation>
        <location evidence="1">Cell outer membrane</location>
    </subcellularLocation>
</comment>
<gene>
    <name evidence="8" type="ORF">ICL07_18000</name>
</gene>